<dbReference type="GO" id="GO:0005524">
    <property type="term" value="F:ATP binding"/>
    <property type="evidence" value="ECO:0007669"/>
    <property type="project" value="UniProtKB-KW"/>
</dbReference>
<dbReference type="KEGG" id="salc:C2138_00795"/>
<accession>A0A2U1T2C7</accession>
<keyword evidence="3" id="KW-0547">Nucleotide-binding</keyword>
<keyword evidence="4 7" id="KW-0067">ATP-binding</keyword>
<reference evidence="8" key="1">
    <citation type="submission" date="2018-04" db="EMBL/GenBank/DDBJ databases">
        <authorList>
            <person name="Liu S."/>
            <person name="Wang Z."/>
            <person name="Li J."/>
        </authorList>
    </citation>
    <scope>NUCLEOTIDE SEQUENCE [LARGE SCALE GENOMIC DNA]</scope>
    <source>
        <strain evidence="8">S1194</strain>
    </source>
</reference>
<dbReference type="Gene3D" id="3.40.50.300">
    <property type="entry name" value="P-loop containing nucleotide triphosphate hydrolases"/>
    <property type="match status" value="2"/>
</dbReference>
<dbReference type="CDD" id="cd03216">
    <property type="entry name" value="ABC_Carb_Monos_I"/>
    <property type="match status" value="1"/>
</dbReference>
<evidence type="ECO:0000256" key="3">
    <source>
        <dbReference type="ARBA" id="ARBA00022741"/>
    </source>
</evidence>
<dbReference type="AlphaFoldDB" id="A0A2U1T2C7"/>
<dbReference type="SMART" id="SM00382">
    <property type="entry name" value="AAA"/>
    <property type="match status" value="2"/>
</dbReference>
<keyword evidence="2" id="KW-0677">Repeat</keyword>
<dbReference type="EMBL" id="QEEX01000001">
    <property type="protein sequence ID" value="PWB98032.1"/>
    <property type="molecule type" value="Genomic_DNA"/>
</dbReference>
<evidence type="ECO:0000313" key="7">
    <source>
        <dbReference type="EMBL" id="PWB98032.1"/>
    </source>
</evidence>
<dbReference type="InterPro" id="IPR027417">
    <property type="entry name" value="P-loop_NTPase"/>
</dbReference>
<evidence type="ECO:0000256" key="4">
    <source>
        <dbReference type="ARBA" id="ARBA00022840"/>
    </source>
</evidence>
<gene>
    <name evidence="7" type="ORF">DF220_09465</name>
</gene>
<dbReference type="InterPro" id="IPR003593">
    <property type="entry name" value="AAA+_ATPase"/>
</dbReference>
<proteinExistence type="predicted"/>
<feature type="domain" description="ABC transporter" evidence="6">
    <location>
        <begin position="26"/>
        <end position="263"/>
    </location>
</feature>
<dbReference type="Proteomes" id="UP000244978">
    <property type="component" value="Unassembled WGS sequence"/>
</dbReference>
<dbReference type="PANTHER" id="PTHR43790:SF9">
    <property type="entry name" value="GALACTOFURANOSE TRANSPORTER ATP-BINDING PROTEIN YTFR"/>
    <property type="match status" value="1"/>
</dbReference>
<feature type="region of interest" description="Disordered" evidence="5">
    <location>
        <begin position="1"/>
        <end position="22"/>
    </location>
</feature>
<evidence type="ECO:0000313" key="8">
    <source>
        <dbReference type="Proteomes" id="UP000244978"/>
    </source>
</evidence>
<dbReference type="PANTHER" id="PTHR43790">
    <property type="entry name" value="CARBOHYDRATE TRANSPORT ATP-BINDING PROTEIN MG119-RELATED"/>
    <property type="match status" value="1"/>
</dbReference>
<dbReference type="InterPro" id="IPR017871">
    <property type="entry name" value="ABC_transporter-like_CS"/>
</dbReference>
<evidence type="ECO:0000256" key="2">
    <source>
        <dbReference type="ARBA" id="ARBA00022737"/>
    </source>
</evidence>
<keyword evidence="1" id="KW-0813">Transport</keyword>
<dbReference type="SUPFAM" id="SSF52540">
    <property type="entry name" value="P-loop containing nucleoside triphosphate hydrolases"/>
    <property type="match status" value="2"/>
</dbReference>
<dbReference type="InterPro" id="IPR003439">
    <property type="entry name" value="ABC_transporter-like_ATP-bd"/>
</dbReference>
<evidence type="ECO:0000259" key="6">
    <source>
        <dbReference type="PROSITE" id="PS50893"/>
    </source>
</evidence>
<dbReference type="GO" id="GO:0016887">
    <property type="term" value="F:ATP hydrolysis activity"/>
    <property type="evidence" value="ECO:0007669"/>
    <property type="project" value="InterPro"/>
</dbReference>
<evidence type="ECO:0000256" key="5">
    <source>
        <dbReference type="SAM" id="MobiDB-lite"/>
    </source>
</evidence>
<evidence type="ECO:0000256" key="1">
    <source>
        <dbReference type="ARBA" id="ARBA00022448"/>
    </source>
</evidence>
<dbReference type="Pfam" id="PF00005">
    <property type="entry name" value="ABC_tran"/>
    <property type="match status" value="2"/>
</dbReference>
<dbReference type="InterPro" id="IPR050107">
    <property type="entry name" value="ABC_carbohydrate_import_ATPase"/>
</dbReference>
<dbReference type="CDD" id="cd03215">
    <property type="entry name" value="ABC_Carb_Monos_II"/>
    <property type="match status" value="1"/>
</dbReference>
<dbReference type="PROSITE" id="PS50893">
    <property type="entry name" value="ABC_TRANSPORTER_2"/>
    <property type="match status" value="2"/>
</dbReference>
<feature type="compositionally biased region" description="Polar residues" evidence="5">
    <location>
        <begin position="1"/>
        <end position="10"/>
    </location>
</feature>
<sequence>MVMATGTQSAPAEGPDAGAQSPHGAIRITDLAKRFGPVKAIRHAEFDIHAGEVHVLMGENGSGKSTLVKILSGVQIPDRGTVTIGGVTTKGFSSPRAARAAGIITVFQEVLTADGRTVLENVWVGIDGLVRNRIPAKIKRERATAVLDELLGYVPDLNGPVAELSLSERQACVIARALVASPKLLILDEATSALDVATRDRLLAIITRLSAEGVSTLFISHRMDEVELIGNRVTVLRAGETVASFEQGKWQAQDLVRAMSGAAHSAEEARENRVKGKGVAAEPSIETKQLRLSRASSRIDVTIRRGEVVGLAGLEGHGQEQFLLALAGIRPGSSGEVVRFAESGAIAIESNRVAARNGIAYLPRDRRGDAIFGWMPIRDNFAMPTLAEDKKFGLVTAKRIDARLNHWREALSIKFGHSSDAITTLSGGNQQKVILARWLAAGPSVLLLNDPTRGIDINAKRDLYRVISKLADEGMSIVMLSSEIDEHLDLMDRVIVFREHTVFDELTHDELTRERLVAAYFGKKEGDSE</sequence>
<feature type="domain" description="ABC transporter" evidence="6">
    <location>
        <begin position="274"/>
        <end position="524"/>
    </location>
</feature>
<protein>
    <submittedName>
        <fullName evidence="7">Sugar ABC transporter ATP-binding protein</fullName>
    </submittedName>
</protein>
<comment type="caution">
    <text evidence="7">The sequence shown here is derived from an EMBL/GenBank/DDBJ whole genome shotgun (WGS) entry which is preliminary data.</text>
</comment>
<dbReference type="PROSITE" id="PS00211">
    <property type="entry name" value="ABC_TRANSPORTER_1"/>
    <property type="match status" value="1"/>
</dbReference>
<name>A0A2U1T2C7_9MICO</name>
<organism evidence="7 8">
    <name type="scientific">Homoserinimonas hongtaonis</name>
    <dbReference type="NCBI Taxonomy" id="2079791"/>
    <lineage>
        <taxon>Bacteria</taxon>
        <taxon>Bacillati</taxon>
        <taxon>Actinomycetota</taxon>
        <taxon>Actinomycetes</taxon>
        <taxon>Micrococcales</taxon>
        <taxon>Microbacteriaceae</taxon>
        <taxon>Homoserinimonas</taxon>
    </lineage>
</organism>
<keyword evidence="8" id="KW-1185">Reference proteome</keyword>